<reference evidence="2" key="2">
    <citation type="journal article" date="2002" name="Trends Microbiol.">
        <title>Genomic islands in Photorhabdus.</title>
        <authorList>
            <person name="Waterfield N.R."/>
            <person name="Daborn P.J."/>
            <person name="ffrench-Constant R.H."/>
        </authorList>
    </citation>
    <scope>NUCLEOTIDE SEQUENCE</scope>
    <source>
        <strain evidence="2">W14</strain>
    </source>
</reference>
<dbReference type="AlphaFoldDB" id="Q8GF76"/>
<name>Q8GF76_PHOLU</name>
<dbReference type="PANTHER" id="PTHR43036">
    <property type="entry name" value="OSJNBB0011N17.9 PROTEIN"/>
    <property type="match status" value="1"/>
</dbReference>
<dbReference type="GO" id="GO:0008757">
    <property type="term" value="F:S-adenosylmethionine-dependent methyltransferase activity"/>
    <property type="evidence" value="ECO:0007669"/>
    <property type="project" value="InterPro"/>
</dbReference>
<evidence type="ECO:0000259" key="1">
    <source>
        <dbReference type="Pfam" id="PF08241"/>
    </source>
</evidence>
<dbReference type="InterPro" id="IPR013216">
    <property type="entry name" value="Methyltransf_11"/>
</dbReference>
<evidence type="ECO:0000313" key="2">
    <source>
        <dbReference type="EMBL" id="AAO17225.1"/>
    </source>
</evidence>
<protein>
    <submittedName>
        <fullName evidence="2">Orf71</fullName>
    </submittedName>
</protein>
<dbReference type="Gene3D" id="3.40.50.150">
    <property type="entry name" value="Vaccinia Virus protein VP39"/>
    <property type="match status" value="1"/>
</dbReference>
<dbReference type="Pfam" id="PF08241">
    <property type="entry name" value="Methyltransf_11"/>
    <property type="match status" value="1"/>
</dbReference>
<dbReference type="SUPFAM" id="SSF53335">
    <property type="entry name" value="S-adenosyl-L-methionine-dependent methyltransferases"/>
    <property type="match status" value="1"/>
</dbReference>
<dbReference type="EMBL" id="AF346500">
    <property type="protein sequence ID" value="AAO17225.1"/>
    <property type="molecule type" value="Genomic_DNA"/>
</dbReference>
<dbReference type="InterPro" id="IPR029063">
    <property type="entry name" value="SAM-dependent_MTases_sf"/>
</dbReference>
<sequence length="257" mass="29569">MLISSIVYLLLTAGYKEEAMKSAHTIQNINPPASWVDLPWGEYYRAALERQLQPWWPKIFGFHLLKVGNLSAEIDSKECPIFNQINVGKEGKNMQVITDPYHLPFEEKSVDACLLSHMLAYSADPHRLLREVDRVMIDDGWLIISGFNSLSLLGLGKLVPGLWRHQPYCSRMFSLMRQLDWLSLLNYEVMYRDSFQILPWRNETGFVNRRLSVLGCVSLIIARKRTLPLTLNQMKVTLLKPKLGSAVGVTKCYRKRS</sequence>
<feature type="domain" description="Methyltransferase type 11" evidence="1">
    <location>
        <begin position="96"/>
        <end position="144"/>
    </location>
</feature>
<accession>Q8GF76</accession>
<gene>
    <name evidence="2" type="primary">orf71</name>
</gene>
<proteinExistence type="predicted"/>
<dbReference type="PANTHER" id="PTHR43036:SF2">
    <property type="entry name" value="OS04G0481300 PROTEIN"/>
    <property type="match status" value="1"/>
</dbReference>
<reference evidence="2" key="1">
    <citation type="journal article" date="2001" name="Trends Microbiol.">
        <title>The tc genes of Photorhabdus: a growing family.</title>
        <authorList>
            <person name="Waterfield N.R."/>
            <person name="Bowen D.J."/>
            <person name="Fetherston J.D."/>
            <person name="Perry R.D."/>
            <person name="ffrench-Constant R.H."/>
        </authorList>
    </citation>
    <scope>NUCLEOTIDE SEQUENCE</scope>
    <source>
        <strain evidence="2">W14</strain>
    </source>
</reference>
<organism evidence="2">
    <name type="scientific">Photorhabdus luminescens</name>
    <name type="common">Xenorhabdus luminescens</name>
    <dbReference type="NCBI Taxonomy" id="29488"/>
    <lineage>
        <taxon>Bacteria</taxon>
        <taxon>Pseudomonadati</taxon>
        <taxon>Pseudomonadota</taxon>
        <taxon>Gammaproteobacteria</taxon>
        <taxon>Enterobacterales</taxon>
        <taxon>Morganellaceae</taxon>
        <taxon>Photorhabdus</taxon>
    </lineage>
</organism>